<dbReference type="Proteomes" id="UP001336250">
    <property type="component" value="Unassembled WGS sequence"/>
</dbReference>
<comment type="caution">
    <text evidence="3">The sequence shown here is derived from an EMBL/GenBank/DDBJ whole genome shotgun (WGS) entry which is preliminary data.</text>
</comment>
<proteinExistence type="inferred from homology"/>
<dbReference type="RefSeq" id="WP_332291680.1">
    <property type="nucleotide sequence ID" value="NZ_JAZIBG010000038.1"/>
</dbReference>
<dbReference type="PANTHER" id="PTHR43459">
    <property type="entry name" value="ENOYL-COA HYDRATASE"/>
    <property type="match status" value="1"/>
</dbReference>
<evidence type="ECO:0000256" key="1">
    <source>
        <dbReference type="ARBA" id="ARBA00005254"/>
    </source>
</evidence>
<dbReference type="Gene3D" id="3.90.226.10">
    <property type="entry name" value="2-enoyl-CoA Hydratase, Chain A, domain 1"/>
    <property type="match status" value="1"/>
</dbReference>
<name>A0AAW9QLG9_9BURK</name>
<dbReference type="Gene3D" id="1.10.12.10">
    <property type="entry name" value="Lyase 2-enoyl-coa Hydratase, Chain A, domain 2"/>
    <property type="match status" value="1"/>
</dbReference>
<evidence type="ECO:0000313" key="4">
    <source>
        <dbReference type="Proteomes" id="UP001336250"/>
    </source>
</evidence>
<accession>A0AAW9QLG9</accession>
<dbReference type="PROSITE" id="PS00166">
    <property type="entry name" value="ENOYL_COA_HYDRATASE"/>
    <property type="match status" value="1"/>
</dbReference>
<comment type="similarity">
    <text evidence="1 2">Belongs to the enoyl-CoA hydratase/isomerase family.</text>
</comment>
<protein>
    <submittedName>
        <fullName evidence="3">Enoyl-CoA hydratase family protein</fullName>
    </submittedName>
</protein>
<reference evidence="3 4" key="1">
    <citation type="submission" date="2024-02" db="EMBL/GenBank/DDBJ databases">
        <title>Genome sequence of Aquincola sp. MAHUQ-54.</title>
        <authorList>
            <person name="Huq M.A."/>
        </authorList>
    </citation>
    <scope>NUCLEOTIDE SEQUENCE [LARGE SCALE GENOMIC DNA]</scope>
    <source>
        <strain evidence="3 4">MAHUQ-54</strain>
    </source>
</reference>
<dbReference type="CDD" id="cd06558">
    <property type="entry name" value="crotonase-like"/>
    <property type="match status" value="1"/>
</dbReference>
<dbReference type="PANTHER" id="PTHR43459:SF1">
    <property type="entry name" value="EG:BACN32G11.4 PROTEIN"/>
    <property type="match status" value="1"/>
</dbReference>
<dbReference type="NCBIfam" id="NF006107">
    <property type="entry name" value="PRK08258.1"/>
    <property type="match status" value="1"/>
</dbReference>
<dbReference type="Pfam" id="PF00378">
    <property type="entry name" value="ECH_1"/>
    <property type="match status" value="1"/>
</dbReference>
<dbReference type="EMBL" id="JAZIBG010000038">
    <property type="protein sequence ID" value="MEF7616232.1"/>
    <property type="molecule type" value="Genomic_DNA"/>
</dbReference>
<evidence type="ECO:0000256" key="2">
    <source>
        <dbReference type="RuleBase" id="RU003707"/>
    </source>
</evidence>
<sequence>MTSAEHDGARVDPSLLAGNRCSLAGYRATHFGWQVEAGVGTVTLNRPERKNPLTFDSYAELRDLFSQLKYADDVTVVVVTGAGGNFCSGGDVHEIIGPLIRLKAPELLMFTRMTGELVKTMRTCPQPIVAAVDGVCAGAGAIVAMASDLRLGTARSKTAFLFNRVGLAGCDMGACALLPRIIGQGRAGELLYTGRSMSGEEGERWGFFNRLSEPERLLADAHALARELAAGPTFANGITKTMLHQEWAMTVEQAIEAEAQAQALCMLTEDFSRAYHAFVAKQRPVFEGN</sequence>
<organism evidence="3 4">
    <name type="scientific">Aquincola agrisoli</name>
    <dbReference type="NCBI Taxonomy" id="3119538"/>
    <lineage>
        <taxon>Bacteria</taxon>
        <taxon>Pseudomonadati</taxon>
        <taxon>Pseudomonadota</taxon>
        <taxon>Betaproteobacteria</taxon>
        <taxon>Burkholderiales</taxon>
        <taxon>Sphaerotilaceae</taxon>
        <taxon>Aquincola</taxon>
    </lineage>
</organism>
<dbReference type="SUPFAM" id="SSF52096">
    <property type="entry name" value="ClpP/crotonase"/>
    <property type="match status" value="1"/>
</dbReference>
<keyword evidence="4" id="KW-1185">Reference proteome</keyword>
<dbReference type="InterPro" id="IPR001753">
    <property type="entry name" value="Enoyl-CoA_hydra/iso"/>
</dbReference>
<dbReference type="InterPro" id="IPR029045">
    <property type="entry name" value="ClpP/crotonase-like_dom_sf"/>
</dbReference>
<evidence type="ECO:0000313" key="3">
    <source>
        <dbReference type="EMBL" id="MEF7616232.1"/>
    </source>
</evidence>
<dbReference type="InterPro" id="IPR014748">
    <property type="entry name" value="Enoyl-CoA_hydra_C"/>
</dbReference>
<dbReference type="AlphaFoldDB" id="A0AAW9QLG9"/>
<dbReference type="InterPro" id="IPR018376">
    <property type="entry name" value="Enoyl-CoA_hyd/isom_CS"/>
</dbReference>
<dbReference type="GO" id="GO:0003824">
    <property type="term" value="F:catalytic activity"/>
    <property type="evidence" value="ECO:0007669"/>
    <property type="project" value="InterPro"/>
</dbReference>
<gene>
    <name evidence="3" type="ORF">V4F39_20120</name>
</gene>